<keyword evidence="2" id="KW-1185">Reference proteome</keyword>
<organism evidence="1 2">
    <name type="scientific">Linderina pennispora</name>
    <dbReference type="NCBI Taxonomy" id="61395"/>
    <lineage>
        <taxon>Eukaryota</taxon>
        <taxon>Fungi</taxon>
        <taxon>Fungi incertae sedis</taxon>
        <taxon>Zoopagomycota</taxon>
        <taxon>Kickxellomycotina</taxon>
        <taxon>Kickxellomycetes</taxon>
        <taxon>Kickxellales</taxon>
        <taxon>Kickxellaceae</taxon>
        <taxon>Linderina</taxon>
    </lineage>
</organism>
<evidence type="ECO:0000313" key="1">
    <source>
        <dbReference type="EMBL" id="ORX66344.1"/>
    </source>
</evidence>
<name>A0A1Y1VZR3_9FUNG</name>
<dbReference type="EMBL" id="MCFD01000016">
    <property type="protein sequence ID" value="ORX66344.1"/>
    <property type="molecule type" value="Genomic_DNA"/>
</dbReference>
<dbReference type="AlphaFoldDB" id="A0A1Y1VZR3"/>
<evidence type="ECO:0000313" key="2">
    <source>
        <dbReference type="Proteomes" id="UP000193922"/>
    </source>
</evidence>
<protein>
    <submittedName>
        <fullName evidence="1">Uncharacterized protein</fullName>
    </submittedName>
</protein>
<dbReference type="GeneID" id="63805286"/>
<proteinExistence type="predicted"/>
<accession>A0A1Y1VZR3</accession>
<gene>
    <name evidence="1" type="ORF">DL89DRAFT_270265</name>
</gene>
<sequence>MNRNNRTAQDQSALREEKLKIIENKIGAIDLFGVGKDYAHYCNMADFPDDSQALSQLQQRGYLQPRR</sequence>
<reference evidence="1 2" key="1">
    <citation type="submission" date="2016-07" db="EMBL/GenBank/DDBJ databases">
        <title>Pervasive Adenine N6-methylation of Active Genes in Fungi.</title>
        <authorList>
            <consortium name="DOE Joint Genome Institute"/>
            <person name="Mondo S.J."/>
            <person name="Dannebaum R.O."/>
            <person name="Kuo R.C."/>
            <person name="Labutti K."/>
            <person name="Haridas S."/>
            <person name="Kuo A."/>
            <person name="Salamov A."/>
            <person name="Ahrendt S.R."/>
            <person name="Lipzen A."/>
            <person name="Sullivan W."/>
            <person name="Andreopoulos W.B."/>
            <person name="Clum A."/>
            <person name="Lindquist E."/>
            <person name="Daum C."/>
            <person name="Ramamoorthy G.K."/>
            <person name="Gryganskyi A."/>
            <person name="Culley D."/>
            <person name="Magnuson J.K."/>
            <person name="James T.Y."/>
            <person name="O'Malley M.A."/>
            <person name="Stajich J.E."/>
            <person name="Spatafora J.W."/>
            <person name="Visel A."/>
            <person name="Grigoriev I.V."/>
        </authorList>
    </citation>
    <scope>NUCLEOTIDE SEQUENCE [LARGE SCALE GENOMIC DNA]</scope>
    <source>
        <strain evidence="1 2">ATCC 12442</strain>
    </source>
</reference>
<dbReference type="RefSeq" id="XP_040740354.1">
    <property type="nucleotide sequence ID" value="XM_040888638.1"/>
</dbReference>
<dbReference type="Proteomes" id="UP000193922">
    <property type="component" value="Unassembled WGS sequence"/>
</dbReference>
<comment type="caution">
    <text evidence="1">The sequence shown here is derived from an EMBL/GenBank/DDBJ whole genome shotgun (WGS) entry which is preliminary data.</text>
</comment>